<name>A0A899JZ26_ARNEU</name>
<organism evidence="3">
    <name type="scientific">Arnebia euchroma</name>
    <name type="common">Pink arnebia</name>
    <name type="synonym">Lithospermum euchromon</name>
    <dbReference type="NCBI Taxonomy" id="373122"/>
    <lineage>
        <taxon>Eukaryota</taxon>
        <taxon>Viridiplantae</taxon>
        <taxon>Streptophyta</taxon>
        <taxon>Embryophyta</taxon>
        <taxon>Tracheophyta</taxon>
        <taxon>Spermatophyta</taxon>
        <taxon>Magnoliopsida</taxon>
        <taxon>eudicotyledons</taxon>
        <taxon>Gunneridae</taxon>
        <taxon>Pentapetalae</taxon>
        <taxon>asterids</taxon>
        <taxon>lamiids</taxon>
        <taxon>Boraginales</taxon>
        <taxon>Boraginaceae</taxon>
        <taxon>Boraginoideae</taxon>
        <taxon>Lithospermeae</taxon>
        <taxon>Arnebia</taxon>
    </lineage>
</organism>
<comment type="similarity">
    <text evidence="1">Belongs to the UDP-glycosyltransferase family.</text>
</comment>
<dbReference type="InterPro" id="IPR002213">
    <property type="entry name" value="UDP_glucos_trans"/>
</dbReference>
<dbReference type="CDD" id="cd03784">
    <property type="entry name" value="GT1_Gtf-like"/>
    <property type="match status" value="1"/>
</dbReference>
<dbReference type="FunFam" id="3.40.50.2000:FF:000064">
    <property type="entry name" value="Glycosyltransferase"/>
    <property type="match status" value="1"/>
</dbReference>
<dbReference type="EMBL" id="MT571506">
    <property type="protein sequence ID" value="QSM19610.1"/>
    <property type="molecule type" value="mRNA"/>
</dbReference>
<reference evidence="3" key="2">
    <citation type="journal article" date="2021" name="Zhongguo Zhong Yao Za Zhi">
        <title>[Cloning and functional analysis of caffeic acid and rosmarinic acid glycosyltransferases from Arnebia euchroma].</title>
        <authorList>
            <person name="Wang R.S."/>
            <person name="Wang S."/>
            <person name="Liang J.W."/>
            <person name="Li T."/>
            <person name="Zhou L."/>
            <person name="Zhan Z.L."/>
            <person name="Wan X.F."/>
            <person name="Kang C.Z."/>
            <person name="Guo L.P."/>
        </authorList>
    </citation>
    <scope>NUCLEOTIDE SEQUENCE</scope>
    <source>
        <strain evidence="3">AeUGT_02</strain>
    </source>
</reference>
<dbReference type="GO" id="GO:0035251">
    <property type="term" value="F:UDP-glucosyltransferase activity"/>
    <property type="evidence" value="ECO:0007669"/>
    <property type="project" value="TreeGrafter"/>
</dbReference>
<proteinExistence type="evidence at transcript level"/>
<dbReference type="SUPFAM" id="SSF53756">
    <property type="entry name" value="UDP-Glycosyltransferase/glycogen phosphorylase"/>
    <property type="match status" value="1"/>
</dbReference>
<reference evidence="3" key="1">
    <citation type="submission" date="2020-06" db="EMBL/GenBank/DDBJ databases">
        <authorList>
            <person name="Cordes E.H."/>
            <person name="Lee P."/>
            <person name="Wang R."/>
            <person name="Huang N."/>
            <person name="Shaffer C.D."/>
            <person name="Weston-Hafer K.A."/>
            <person name="Garlena R.A."/>
            <person name="Russell D.A."/>
            <person name="Pope W.H."/>
            <person name="Jacobs-Sera D."/>
            <person name="Hatfull G.F."/>
        </authorList>
    </citation>
    <scope>NUCLEOTIDE SEQUENCE</scope>
    <source>
        <strain evidence="3">AeUGT_02</strain>
    </source>
</reference>
<accession>A0A899JZ26</accession>
<sequence length="463" mass="50856">MSGASPSSKNGVHILIFPFPAQGHMLPLLDLASQLAKHGLTITILVTPKNLPILSPLLSAQPTIKPLIFPFPPHPSVPSGAENVKDIGNSGNAPIIAALAKLHDEIVEWFNSQSCPPIALISDFFLGWTQDLANKIGVPRIVFYSSGAFLASAFDYIWKNFDLLRCLDEIEFSDFPRKPRFLKEHLPSVFRRYRDSDPDWVIVRKSMVANSSSWGAVINTFDAMESEFCEYFKRLMGHERVYSIGPVNLLSGADREGDPTSEVLSWLDQCVNRSVLYVCFGSQTVLSQAQIDSLCSALDGSGVKFVFVTKPITEQQKTEGYGSVPIEFDTRVNSRGLIIRGWAPQVSILSHRAVGGFLSHCGWNSVLEAVVGGVMILAWPMEADQYINARLLVDYMGAAVQVCGGRDTVPNSFELARTIFESMQGDIIQKAKANGLRDQALEAIRSGGSSANDMETLVREISE</sequence>
<evidence type="ECO:0000313" key="3">
    <source>
        <dbReference type="EMBL" id="QSM19610.1"/>
    </source>
</evidence>
<evidence type="ECO:0000256" key="1">
    <source>
        <dbReference type="ARBA" id="ARBA00009995"/>
    </source>
</evidence>
<dbReference type="PANTHER" id="PTHR48047:SF28">
    <property type="entry name" value="F11M15.8 PROTEIN"/>
    <property type="match status" value="1"/>
</dbReference>
<dbReference type="Gene3D" id="3.40.50.2000">
    <property type="entry name" value="Glycogen Phosphorylase B"/>
    <property type="match status" value="2"/>
</dbReference>
<dbReference type="Pfam" id="PF00201">
    <property type="entry name" value="UDPGT"/>
    <property type="match status" value="1"/>
</dbReference>
<evidence type="ECO:0000256" key="2">
    <source>
        <dbReference type="ARBA" id="ARBA00022679"/>
    </source>
</evidence>
<dbReference type="PANTHER" id="PTHR48047">
    <property type="entry name" value="GLYCOSYLTRANSFERASE"/>
    <property type="match status" value="1"/>
</dbReference>
<keyword evidence="2 3" id="KW-0808">Transferase</keyword>
<dbReference type="AlphaFoldDB" id="A0A899JZ26"/>
<protein>
    <submittedName>
        <fullName evidence="3">Glycosyltransferase</fullName>
    </submittedName>
</protein>